<name>A0A074LU08_PAEPO</name>
<dbReference type="AlphaFoldDB" id="A0A074LU08"/>
<keyword evidence="2" id="KW-0378">Hydrolase</keyword>
<dbReference type="Gene3D" id="3.10.129.10">
    <property type="entry name" value="Hotdog Thioesterase"/>
    <property type="match status" value="1"/>
</dbReference>
<dbReference type="EMBL" id="LYND01000140">
    <property type="protein sequence ID" value="ODA07906.1"/>
    <property type="molecule type" value="Genomic_DNA"/>
</dbReference>
<dbReference type="NCBIfam" id="TIGR00369">
    <property type="entry name" value="unchar_dom_1"/>
    <property type="match status" value="1"/>
</dbReference>
<evidence type="ECO:0000256" key="2">
    <source>
        <dbReference type="ARBA" id="ARBA00022801"/>
    </source>
</evidence>
<organism evidence="4 7">
    <name type="scientific">Paenibacillus polymyxa</name>
    <name type="common">Bacillus polymyxa</name>
    <dbReference type="NCBI Taxonomy" id="1406"/>
    <lineage>
        <taxon>Bacteria</taxon>
        <taxon>Bacillati</taxon>
        <taxon>Bacillota</taxon>
        <taxon>Bacilli</taxon>
        <taxon>Bacillales</taxon>
        <taxon>Paenibacillaceae</taxon>
        <taxon>Paenibacillus</taxon>
    </lineage>
</organism>
<feature type="domain" description="Thioesterase" evidence="3">
    <location>
        <begin position="45"/>
        <end position="120"/>
    </location>
</feature>
<evidence type="ECO:0000256" key="1">
    <source>
        <dbReference type="ARBA" id="ARBA00008324"/>
    </source>
</evidence>
<evidence type="ECO:0000313" key="4">
    <source>
        <dbReference type="EMBL" id="MBM0632940.1"/>
    </source>
</evidence>
<dbReference type="SUPFAM" id="SSF54637">
    <property type="entry name" value="Thioesterase/thiol ester dehydrase-isomerase"/>
    <property type="match status" value="1"/>
</dbReference>
<reference evidence="6" key="1">
    <citation type="submission" date="2016-05" db="EMBL/GenBank/DDBJ databases">
        <title>Whole genome shotgun sequencing of cultured foodborne pathogen.</title>
        <authorList>
            <person name="Zheng J."/>
            <person name="Timme R."/>
            <person name="Allard M."/>
            <person name="Strain E."/>
            <person name="Luo Y."/>
            <person name="Brown E."/>
        </authorList>
    </citation>
    <scope>NUCLEOTIDE SEQUENCE [LARGE SCALE GENOMIC DNA]</scope>
    <source>
        <strain evidence="6">CFSAN034343</strain>
    </source>
</reference>
<comment type="similarity">
    <text evidence="1">Belongs to the thioesterase PaaI family.</text>
</comment>
<gene>
    <name evidence="5" type="ORF">A7312_07670</name>
    <name evidence="4" type="ORF">JDW19_07345</name>
</gene>
<evidence type="ECO:0000313" key="7">
    <source>
        <dbReference type="Proteomes" id="UP000650605"/>
    </source>
</evidence>
<comment type="caution">
    <text evidence="4">The sequence shown here is derived from an EMBL/GenBank/DDBJ whole genome shotgun (WGS) entry which is preliminary data.</text>
</comment>
<dbReference type="Proteomes" id="UP000094974">
    <property type="component" value="Unassembled WGS sequence"/>
</dbReference>
<dbReference type="InterPro" id="IPR003736">
    <property type="entry name" value="PAAI_dom"/>
</dbReference>
<dbReference type="Pfam" id="PF03061">
    <property type="entry name" value="4HBT"/>
    <property type="match status" value="1"/>
</dbReference>
<reference evidence="4" key="3">
    <citation type="submission" date="2020-12" db="EMBL/GenBank/DDBJ databases">
        <title>Paenibacillus polymyxa LMG 27872: a double-edged sword.</title>
        <authorList>
            <person name="Langendries S."/>
            <person name="Garcia Mendez S."/>
            <person name="Beirinckx S."/>
            <person name="Viaene T."/>
            <person name="Baeyen S."/>
            <person name="Goeminne G."/>
            <person name="Willems A."/>
            <person name="Debode J."/>
            <person name="Goormachtig S."/>
        </authorList>
    </citation>
    <scope>NUCLEOTIDE SEQUENCE</scope>
    <source>
        <strain evidence="4">LMG 27872</strain>
    </source>
</reference>
<dbReference type="EMBL" id="JAEHFQ010000003">
    <property type="protein sequence ID" value="MBM0632940.1"/>
    <property type="molecule type" value="Genomic_DNA"/>
</dbReference>
<evidence type="ECO:0000313" key="6">
    <source>
        <dbReference type="Proteomes" id="UP000094974"/>
    </source>
</evidence>
<accession>A0A074LU08</accession>
<proteinExistence type="inferred from homology"/>
<sequence length="140" mass="15230">MDKLGKMLEGENNTFWEYLGCELIAADANEVQIALEAKQEHTNVMGIVHGGVLTSLMDQAMGMVSMASRNMDPCVTTNLNVHFLSAMRQGRLEVRARILHQGGRTITTEAEVRDSEGTLGSTSTATFRVLRTQASDSGKA</sequence>
<dbReference type="CDD" id="cd03443">
    <property type="entry name" value="PaaI_thioesterase"/>
    <property type="match status" value="1"/>
</dbReference>
<protein>
    <submittedName>
        <fullName evidence="4 5">Thioesterase</fullName>
    </submittedName>
</protein>
<dbReference type="InterPro" id="IPR029069">
    <property type="entry name" value="HotDog_dom_sf"/>
</dbReference>
<dbReference type="RefSeq" id="WP_025719091.1">
    <property type="nucleotide sequence ID" value="NZ_CP097778.1"/>
</dbReference>
<dbReference type="PANTHER" id="PTHR21660:SF1">
    <property type="entry name" value="ACYL-COENZYME A THIOESTERASE 13"/>
    <property type="match status" value="1"/>
</dbReference>
<dbReference type="Proteomes" id="UP000650605">
    <property type="component" value="Unassembled WGS sequence"/>
</dbReference>
<dbReference type="GO" id="GO:0047617">
    <property type="term" value="F:fatty acyl-CoA hydrolase activity"/>
    <property type="evidence" value="ECO:0007669"/>
    <property type="project" value="InterPro"/>
</dbReference>
<evidence type="ECO:0000259" key="3">
    <source>
        <dbReference type="Pfam" id="PF03061"/>
    </source>
</evidence>
<dbReference type="InterPro" id="IPR006683">
    <property type="entry name" value="Thioestr_dom"/>
</dbReference>
<evidence type="ECO:0000313" key="5">
    <source>
        <dbReference type="EMBL" id="ODA07906.1"/>
    </source>
</evidence>
<keyword evidence="6" id="KW-1185">Reference proteome</keyword>
<dbReference type="PANTHER" id="PTHR21660">
    <property type="entry name" value="THIOESTERASE SUPERFAMILY MEMBER-RELATED"/>
    <property type="match status" value="1"/>
</dbReference>
<dbReference type="InterPro" id="IPR039298">
    <property type="entry name" value="ACOT13"/>
</dbReference>
<reference evidence="5" key="2">
    <citation type="submission" date="2016-05" db="EMBL/GenBank/DDBJ databases">
        <authorList>
            <person name="Zheng J."/>
            <person name="Timme R."/>
            <person name="Allard M."/>
            <person name="Strain E."/>
            <person name="Luo Y."/>
            <person name="Brown E."/>
        </authorList>
    </citation>
    <scope>NUCLEOTIDE SEQUENCE</scope>
    <source>
        <strain evidence="5">CFSAN034343</strain>
    </source>
</reference>